<dbReference type="Pfam" id="PF00535">
    <property type="entry name" value="Glycos_transf_2"/>
    <property type="match status" value="1"/>
</dbReference>
<keyword evidence="2" id="KW-0808">Transferase</keyword>
<sequence length="322" mass="35750">MVVPVYRCLPYVTGTLQSVLDQTRPVDEIVLVDDRGGDRSMPVARAFLDERGAAYRVVTHDRNRGPGPARNSGLAAATGDLLWFLDADDVADPRFVERLAGAVVGSGADFAVCRTRRVDEHGVVLGVDEPPYPAEELTGREFARLLLRGRAKAYPCTKLFRRSVLGDRPWDEHRKYEDIAATFRLAMGAGRVALVDEPLYRYLHRSGSITTTLSEGTFDLFGVGDDVRSTVLEDGFGSDWAADLLGFEYREVLTSIAHVAMRASHVAAERPALYRDAVRRVRARIRLRDLPRLARTGHPREAVFGAFMTVSPAAYSTVLRYR</sequence>
<dbReference type="Proteomes" id="UP000183263">
    <property type="component" value="Unassembled WGS sequence"/>
</dbReference>
<dbReference type="PANTHER" id="PTHR43685:SF2">
    <property type="entry name" value="GLYCOSYLTRANSFERASE 2-LIKE DOMAIN-CONTAINING PROTEIN"/>
    <property type="match status" value="1"/>
</dbReference>
<dbReference type="InterPro" id="IPR001173">
    <property type="entry name" value="Glyco_trans_2-like"/>
</dbReference>
<dbReference type="GO" id="GO:0016740">
    <property type="term" value="F:transferase activity"/>
    <property type="evidence" value="ECO:0007669"/>
    <property type="project" value="UniProtKB-KW"/>
</dbReference>
<feature type="domain" description="Glycosyltransferase 2-like" evidence="1">
    <location>
        <begin position="2"/>
        <end position="165"/>
    </location>
</feature>
<evidence type="ECO:0000313" key="3">
    <source>
        <dbReference type="Proteomes" id="UP000183263"/>
    </source>
</evidence>
<dbReference type="CDD" id="cd00761">
    <property type="entry name" value="Glyco_tranf_GTA_type"/>
    <property type="match status" value="1"/>
</dbReference>
<dbReference type="InterPro" id="IPR050834">
    <property type="entry name" value="Glycosyltransf_2"/>
</dbReference>
<evidence type="ECO:0000313" key="2">
    <source>
        <dbReference type="EMBL" id="SDH09802.1"/>
    </source>
</evidence>
<name>A0A1G7ZM36_9NOCA</name>
<reference evidence="2 3" key="1">
    <citation type="submission" date="2016-10" db="EMBL/GenBank/DDBJ databases">
        <authorList>
            <person name="de Groot N.N."/>
        </authorList>
    </citation>
    <scope>NUCLEOTIDE SEQUENCE [LARGE SCALE GENOMIC DNA]</scope>
    <source>
        <strain evidence="2 3">DSM 44892</strain>
    </source>
</reference>
<proteinExistence type="predicted"/>
<gene>
    <name evidence="2" type="ORF">SAMN05444695_101156</name>
</gene>
<dbReference type="EMBL" id="FNDN01000001">
    <property type="protein sequence ID" value="SDH09802.1"/>
    <property type="molecule type" value="Genomic_DNA"/>
</dbReference>
<keyword evidence="3" id="KW-1185">Reference proteome</keyword>
<dbReference type="PANTHER" id="PTHR43685">
    <property type="entry name" value="GLYCOSYLTRANSFERASE"/>
    <property type="match status" value="1"/>
</dbReference>
<dbReference type="InterPro" id="IPR029044">
    <property type="entry name" value="Nucleotide-diphossugar_trans"/>
</dbReference>
<evidence type="ECO:0000259" key="1">
    <source>
        <dbReference type="Pfam" id="PF00535"/>
    </source>
</evidence>
<dbReference type="AlphaFoldDB" id="A0A1G7ZM36"/>
<dbReference type="SUPFAM" id="SSF53448">
    <property type="entry name" value="Nucleotide-diphospho-sugar transferases"/>
    <property type="match status" value="1"/>
</dbReference>
<organism evidence="2 3">
    <name type="scientific">Rhodococcus triatomae</name>
    <dbReference type="NCBI Taxonomy" id="300028"/>
    <lineage>
        <taxon>Bacteria</taxon>
        <taxon>Bacillati</taxon>
        <taxon>Actinomycetota</taxon>
        <taxon>Actinomycetes</taxon>
        <taxon>Mycobacteriales</taxon>
        <taxon>Nocardiaceae</taxon>
        <taxon>Rhodococcus</taxon>
    </lineage>
</organism>
<protein>
    <submittedName>
        <fullName evidence="2">Glycosyl transferase family 2</fullName>
    </submittedName>
</protein>
<accession>A0A1G7ZM36</accession>
<dbReference type="Gene3D" id="3.90.550.10">
    <property type="entry name" value="Spore Coat Polysaccharide Biosynthesis Protein SpsA, Chain A"/>
    <property type="match status" value="1"/>
</dbReference>